<evidence type="ECO:0000313" key="1">
    <source>
        <dbReference type="EMBL" id="QQZ51453.1"/>
    </source>
</evidence>
<name>A0A974SA83_9CAUL</name>
<evidence type="ECO:0008006" key="2">
    <source>
        <dbReference type="Google" id="ProtNLM"/>
    </source>
</evidence>
<dbReference type="EMBL" id="CP068570">
    <property type="protein sequence ID" value="QQZ51453.1"/>
    <property type="molecule type" value="Genomic_DNA"/>
</dbReference>
<reference evidence="1" key="1">
    <citation type="submission" date="2021-01" db="EMBL/GenBank/DDBJ databases">
        <title>Genome sequence of Phenylobacterium sp. 20VBR1 isolated from a valley glaceir, Ny-Alesund, Svalbard.</title>
        <authorList>
            <person name="Thomas F.A."/>
            <person name="Krishnan K.P."/>
            <person name="Sinha R.K."/>
        </authorList>
    </citation>
    <scope>NUCLEOTIDE SEQUENCE</scope>
    <source>
        <strain evidence="1">20VBR1</strain>
    </source>
</reference>
<dbReference type="PANTHER" id="PTHR40980">
    <property type="entry name" value="PLUG DOMAIN-CONTAINING PROTEIN"/>
    <property type="match status" value="1"/>
</dbReference>
<proteinExistence type="predicted"/>
<accession>A0A974SA83</accession>
<dbReference type="PANTHER" id="PTHR40980:SF3">
    <property type="entry name" value="TONB-DEPENDENT RECEPTOR-LIKE BETA-BARREL DOMAIN-CONTAINING PROTEIN"/>
    <property type="match status" value="1"/>
</dbReference>
<organism evidence="1">
    <name type="scientific">Phenylobacterium glaciei</name>
    <dbReference type="NCBI Taxonomy" id="2803784"/>
    <lineage>
        <taxon>Bacteria</taxon>
        <taxon>Pseudomonadati</taxon>
        <taxon>Pseudomonadota</taxon>
        <taxon>Alphaproteobacteria</taxon>
        <taxon>Caulobacterales</taxon>
        <taxon>Caulobacteraceae</taxon>
        <taxon>Phenylobacterium</taxon>
    </lineage>
</organism>
<protein>
    <recommendedName>
        <fullName evidence="2">TonB-dependent receptor</fullName>
    </recommendedName>
</protein>
<gene>
    <name evidence="1" type="ORF">JKL49_10830</name>
</gene>
<sequence length="64" mass="6838">MFASELFSRVTVRKTQSAEVEEGSLGATVDLTTAKPFDQKGFTFAGVQGGYNDLSRTVDPALPP</sequence>
<dbReference type="AlphaFoldDB" id="A0A974SA83"/>